<accession>A0A370U307</accession>
<protein>
    <recommendedName>
        <fullName evidence="1">Protein kinase domain-containing protein</fullName>
    </recommendedName>
</protein>
<dbReference type="Gene3D" id="1.10.510.10">
    <property type="entry name" value="Transferase(Phosphotransferase) domain 1"/>
    <property type="match status" value="2"/>
</dbReference>
<dbReference type="GeneID" id="43594983"/>
<dbReference type="PROSITE" id="PS50011">
    <property type="entry name" value="PROTEIN_KINASE_DOM"/>
    <property type="match status" value="1"/>
</dbReference>
<dbReference type="AlphaFoldDB" id="A0A370U307"/>
<comment type="caution">
    <text evidence="2">The sequence shown here is derived from an EMBL/GenBank/DDBJ whole genome shotgun (WGS) entry which is preliminary data.</text>
</comment>
<keyword evidence="3" id="KW-1185">Reference proteome</keyword>
<gene>
    <name evidence="2" type="ORF">BP5553_02134</name>
</gene>
<evidence type="ECO:0000313" key="2">
    <source>
        <dbReference type="EMBL" id="RDL42155.1"/>
    </source>
</evidence>
<evidence type="ECO:0000259" key="1">
    <source>
        <dbReference type="PROSITE" id="PS50011"/>
    </source>
</evidence>
<dbReference type="EMBL" id="NPIC01000001">
    <property type="protein sequence ID" value="RDL42155.1"/>
    <property type="molecule type" value="Genomic_DNA"/>
</dbReference>
<dbReference type="GO" id="GO:0005524">
    <property type="term" value="F:ATP binding"/>
    <property type="evidence" value="ECO:0007669"/>
    <property type="project" value="InterPro"/>
</dbReference>
<evidence type="ECO:0000313" key="3">
    <source>
        <dbReference type="Proteomes" id="UP000254866"/>
    </source>
</evidence>
<feature type="domain" description="Protein kinase" evidence="1">
    <location>
        <begin position="2"/>
        <end position="345"/>
    </location>
</feature>
<dbReference type="SMART" id="SM00220">
    <property type="entry name" value="S_TKc"/>
    <property type="match status" value="1"/>
</dbReference>
<dbReference type="InterPro" id="IPR000719">
    <property type="entry name" value="Prot_kinase_dom"/>
</dbReference>
<dbReference type="Proteomes" id="UP000254866">
    <property type="component" value="Unassembled WGS sequence"/>
</dbReference>
<sequence>MTLRAGKIIRGASGTYKLLDALKSLTIYKAQVLSGPRMNARWYVSITMLELPMSYSNQRAVVKTAVAELENAALKREYNNYKIPDIASSPYIRTLYNALGSFEEDVRQCDAAAEDPLCLVFECLETDLQSLSSHQYRRDSRLPKIISKSVLYSTASSVVHMGLKRLDVNPNNVFLSRIDGPSPIIKLGDLGLMVKEGYNSQRLHCLPCRAPVVWQGIGCFHSSDTNREVGTLTPRESYFGASDKIVEDHTEAWCIAKLQSLVGSLGICIDYQPYKSEFELAEQLTSMEIGPGLGKLIKVGTLRQELQSLSDPSVSTRLLDFIDYLLVIDMAKRPTAREALQNPYLQYV</sequence>
<dbReference type="InterPro" id="IPR011009">
    <property type="entry name" value="Kinase-like_dom_sf"/>
</dbReference>
<reference evidence="2 3" key="1">
    <citation type="journal article" date="2018" name="IMA Fungus">
        <title>IMA Genome-F 9: Draft genome sequence of Annulohypoxylon stygium, Aspergillus mulundensis, Berkeleyomyces basicola (syn. Thielaviopsis basicola), Ceratocystis smalleyi, two Cercospora beticola strains, Coleophoma cylindrospora, Fusarium fracticaudum, Phialophora cf. hyalina, and Morchella septimelata.</title>
        <authorList>
            <person name="Wingfield B.D."/>
            <person name="Bills G.F."/>
            <person name="Dong Y."/>
            <person name="Huang W."/>
            <person name="Nel W.J."/>
            <person name="Swalarsk-Parry B.S."/>
            <person name="Vaghefi N."/>
            <person name="Wilken P.M."/>
            <person name="An Z."/>
            <person name="de Beer Z.W."/>
            <person name="De Vos L."/>
            <person name="Chen L."/>
            <person name="Duong T.A."/>
            <person name="Gao Y."/>
            <person name="Hammerbacher A."/>
            <person name="Kikkert J.R."/>
            <person name="Li Y."/>
            <person name="Li H."/>
            <person name="Li K."/>
            <person name="Li Q."/>
            <person name="Liu X."/>
            <person name="Ma X."/>
            <person name="Naidoo K."/>
            <person name="Pethybridge S.J."/>
            <person name="Sun J."/>
            <person name="Steenkamp E.T."/>
            <person name="van der Nest M.A."/>
            <person name="van Wyk S."/>
            <person name="Wingfield M.J."/>
            <person name="Xiong C."/>
            <person name="Yue Q."/>
            <person name="Zhang X."/>
        </authorList>
    </citation>
    <scope>NUCLEOTIDE SEQUENCE [LARGE SCALE GENOMIC DNA]</scope>
    <source>
        <strain evidence="2 3">BP 5553</strain>
    </source>
</reference>
<organism evidence="2 3">
    <name type="scientific">Venustampulla echinocandica</name>
    <dbReference type="NCBI Taxonomy" id="2656787"/>
    <lineage>
        <taxon>Eukaryota</taxon>
        <taxon>Fungi</taxon>
        <taxon>Dikarya</taxon>
        <taxon>Ascomycota</taxon>
        <taxon>Pezizomycotina</taxon>
        <taxon>Leotiomycetes</taxon>
        <taxon>Helotiales</taxon>
        <taxon>Pleuroascaceae</taxon>
        <taxon>Venustampulla</taxon>
    </lineage>
</organism>
<dbReference type="GO" id="GO:0004672">
    <property type="term" value="F:protein kinase activity"/>
    <property type="evidence" value="ECO:0007669"/>
    <property type="project" value="InterPro"/>
</dbReference>
<dbReference type="OrthoDB" id="5979581at2759"/>
<dbReference type="SUPFAM" id="SSF56112">
    <property type="entry name" value="Protein kinase-like (PK-like)"/>
    <property type="match status" value="1"/>
</dbReference>
<dbReference type="RefSeq" id="XP_031874811.1">
    <property type="nucleotide sequence ID" value="XM_032010757.1"/>
</dbReference>
<name>A0A370U307_9HELO</name>
<proteinExistence type="predicted"/>